<dbReference type="Pfam" id="PF13927">
    <property type="entry name" value="Ig_3"/>
    <property type="match status" value="2"/>
</dbReference>
<evidence type="ECO:0000256" key="3">
    <source>
        <dbReference type="ARBA" id="ARBA00023157"/>
    </source>
</evidence>
<dbReference type="SUPFAM" id="SSF48726">
    <property type="entry name" value="Immunoglobulin"/>
    <property type="match status" value="2"/>
</dbReference>
<dbReference type="Gene3D" id="2.60.40.10">
    <property type="entry name" value="Immunoglobulins"/>
    <property type="match status" value="2"/>
</dbReference>
<protein>
    <submittedName>
        <fullName evidence="7">Limbic system-associated membrane protein-like</fullName>
    </submittedName>
</protein>
<dbReference type="AlphaFoldDB" id="A0A6P8HG99"/>
<dbReference type="RefSeq" id="XP_031551612.1">
    <property type="nucleotide sequence ID" value="XM_031695752.1"/>
</dbReference>
<evidence type="ECO:0000313" key="6">
    <source>
        <dbReference type="Proteomes" id="UP000515163"/>
    </source>
</evidence>
<gene>
    <name evidence="7" type="primary">LOC116288888</name>
</gene>
<keyword evidence="6" id="KW-1185">Reference proteome</keyword>
<dbReference type="SMART" id="SM00408">
    <property type="entry name" value="IGc2"/>
    <property type="match status" value="2"/>
</dbReference>
<dbReference type="SMART" id="SM00409">
    <property type="entry name" value="IG"/>
    <property type="match status" value="2"/>
</dbReference>
<evidence type="ECO:0000256" key="1">
    <source>
        <dbReference type="ARBA" id="ARBA00022729"/>
    </source>
</evidence>
<dbReference type="InterPro" id="IPR036179">
    <property type="entry name" value="Ig-like_dom_sf"/>
</dbReference>
<accession>A0A6P8HG99</accession>
<dbReference type="InParanoid" id="A0A6P8HG99"/>
<name>A0A6P8HG99_ACTTE</name>
<dbReference type="PANTHER" id="PTHR12231">
    <property type="entry name" value="CTX-RELATED TYPE I TRANSMEMBRANE PROTEIN"/>
    <property type="match status" value="1"/>
</dbReference>
<dbReference type="OrthoDB" id="5988073at2759"/>
<feature type="domain" description="Ig-like" evidence="5">
    <location>
        <begin position="92"/>
        <end position="180"/>
    </location>
</feature>
<reference evidence="7" key="1">
    <citation type="submission" date="2025-08" db="UniProtKB">
        <authorList>
            <consortium name="RefSeq"/>
        </authorList>
    </citation>
    <scope>IDENTIFICATION</scope>
    <source>
        <tissue evidence="7">Tentacle</tissue>
    </source>
</reference>
<dbReference type="Proteomes" id="UP000515163">
    <property type="component" value="Unplaced"/>
</dbReference>
<sequence length="206" mass="22537">MSVHRTLPRIKYLTPNLYGKQGDSITLRCNASGHPAPRVTWIHKDTNRTIANSSVTSFNITGKASGGKYCCHLSNGFGNDTNCTSFEMTDKPVIDNRLSSGNNVSSILGDTTHLRCAARGVPLPNITWYTADGKIFSTGTASYPGGSELVLTTTRKQDYGMYRCRAENTIGVAWHNITVMQICQCRGNYQKYKRSLGSSSSIIKGI</sequence>
<dbReference type="InterPro" id="IPR007110">
    <property type="entry name" value="Ig-like_dom"/>
</dbReference>
<dbReference type="InterPro" id="IPR051170">
    <property type="entry name" value="Neural/epithelial_adhesion"/>
</dbReference>
<organism evidence="6 7">
    <name type="scientific">Actinia tenebrosa</name>
    <name type="common">Australian red waratah sea anemone</name>
    <dbReference type="NCBI Taxonomy" id="6105"/>
    <lineage>
        <taxon>Eukaryota</taxon>
        <taxon>Metazoa</taxon>
        <taxon>Cnidaria</taxon>
        <taxon>Anthozoa</taxon>
        <taxon>Hexacorallia</taxon>
        <taxon>Actiniaria</taxon>
        <taxon>Actiniidae</taxon>
        <taxon>Actinia</taxon>
    </lineage>
</organism>
<dbReference type="InterPro" id="IPR003598">
    <property type="entry name" value="Ig_sub2"/>
</dbReference>
<evidence type="ECO:0000256" key="4">
    <source>
        <dbReference type="ARBA" id="ARBA00023319"/>
    </source>
</evidence>
<dbReference type="PANTHER" id="PTHR12231:SF253">
    <property type="entry name" value="DPR-INTERACTING PROTEIN ETA, ISOFORM B-RELATED"/>
    <property type="match status" value="1"/>
</dbReference>
<evidence type="ECO:0000313" key="7">
    <source>
        <dbReference type="RefSeq" id="XP_031551612.1"/>
    </source>
</evidence>
<dbReference type="FunCoup" id="A0A6P8HG99">
    <property type="interactions" value="472"/>
</dbReference>
<keyword evidence="2" id="KW-0677">Repeat</keyword>
<feature type="domain" description="Ig-like" evidence="5">
    <location>
        <begin position="8"/>
        <end position="89"/>
    </location>
</feature>
<keyword evidence="4" id="KW-0393">Immunoglobulin domain</keyword>
<dbReference type="PROSITE" id="PS50835">
    <property type="entry name" value="IG_LIKE"/>
    <property type="match status" value="2"/>
</dbReference>
<keyword evidence="3" id="KW-1015">Disulfide bond</keyword>
<proteinExistence type="predicted"/>
<dbReference type="GeneID" id="116288888"/>
<keyword evidence="1" id="KW-0732">Signal</keyword>
<dbReference type="InterPro" id="IPR003599">
    <property type="entry name" value="Ig_sub"/>
</dbReference>
<dbReference type="KEGG" id="aten:116288888"/>
<evidence type="ECO:0000259" key="5">
    <source>
        <dbReference type="PROSITE" id="PS50835"/>
    </source>
</evidence>
<dbReference type="InterPro" id="IPR013783">
    <property type="entry name" value="Ig-like_fold"/>
</dbReference>
<evidence type="ECO:0000256" key="2">
    <source>
        <dbReference type="ARBA" id="ARBA00022737"/>
    </source>
</evidence>